<organism evidence="3 4">
    <name type="scientific">Streptomyces pacificus</name>
    <dbReference type="NCBI Taxonomy" id="2705029"/>
    <lineage>
        <taxon>Bacteria</taxon>
        <taxon>Bacillati</taxon>
        <taxon>Actinomycetota</taxon>
        <taxon>Actinomycetes</taxon>
        <taxon>Kitasatosporales</taxon>
        <taxon>Streptomycetaceae</taxon>
        <taxon>Streptomyces</taxon>
    </lineage>
</organism>
<proteinExistence type="predicted"/>
<dbReference type="Pfam" id="PF13006">
    <property type="entry name" value="Nterm_IS4"/>
    <property type="match status" value="1"/>
</dbReference>
<dbReference type="EMBL" id="BLLG01000012">
    <property type="protein sequence ID" value="GFH37892.1"/>
    <property type="molecule type" value="Genomic_DNA"/>
</dbReference>
<feature type="compositionally biased region" description="Polar residues" evidence="1">
    <location>
        <begin position="109"/>
        <end position="120"/>
    </location>
</feature>
<dbReference type="InterPro" id="IPR024473">
    <property type="entry name" value="Transposases_IS4_N"/>
</dbReference>
<keyword evidence="4" id="KW-1185">Reference proteome</keyword>
<feature type="region of interest" description="Disordered" evidence="1">
    <location>
        <begin position="109"/>
        <end position="206"/>
    </location>
</feature>
<protein>
    <recommendedName>
        <fullName evidence="2">Transposase IS4 N-terminal domain-containing protein</fullName>
    </recommendedName>
</protein>
<feature type="compositionally biased region" description="Basic and acidic residues" evidence="1">
    <location>
        <begin position="151"/>
        <end position="160"/>
    </location>
</feature>
<reference evidence="3 4" key="1">
    <citation type="submission" date="2020-02" db="EMBL/GenBank/DDBJ databases">
        <title>Whole Genome Shotgun Sequence of Streptomyces sp. strain CWH03.</title>
        <authorList>
            <person name="Dohra H."/>
            <person name="Kodani S."/>
            <person name="Yamamura H."/>
        </authorList>
    </citation>
    <scope>NUCLEOTIDE SEQUENCE [LARGE SCALE GENOMIC DNA]</scope>
    <source>
        <strain evidence="3 4">CWH03</strain>
    </source>
</reference>
<evidence type="ECO:0000313" key="3">
    <source>
        <dbReference type="EMBL" id="GFH37892.1"/>
    </source>
</evidence>
<accession>A0A6A0AYG6</accession>
<sequence length="263" mass="28318">MIDEALRETGTVQSRLRDLPSRVVVYLMLAAGLFPETGYPGVWRKLTGALVGLPVAAPSASALAQARRRVGSKPLRWLFDLLKGPPVDVRAPGTRWRGLLVTALDGTMSTHSSATTSPGQRTPAPAVTLRPAYTRPPHTYSDAPCTRRIRSRGDGTDSVDHMNSGTSPARRPDEAETEAETEPMGASRIRSEAEEAAEEEAEAGTTRPVSEFTMAFVSSPRGARLARRLVSQRLDAWRHPFGGRVNDTLTLITAELAANVGAP</sequence>
<gene>
    <name evidence="3" type="ORF">SCWH03_41320</name>
</gene>
<evidence type="ECO:0000259" key="2">
    <source>
        <dbReference type="Pfam" id="PF13006"/>
    </source>
</evidence>
<comment type="caution">
    <text evidence="3">The sequence shown here is derived from an EMBL/GenBank/DDBJ whole genome shotgun (WGS) entry which is preliminary data.</text>
</comment>
<feature type="domain" description="Transposase IS4 N-terminal" evidence="2">
    <location>
        <begin position="1"/>
        <end position="80"/>
    </location>
</feature>
<evidence type="ECO:0000313" key="4">
    <source>
        <dbReference type="Proteomes" id="UP000484988"/>
    </source>
</evidence>
<evidence type="ECO:0000256" key="1">
    <source>
        <dbReference type="SAM" id="MobiDB-lite"/>
    </source>
</evidence>
<dbReference type="AlphaFoldDB" id="A0A6A0AYG6"/>
<dbReference type="Proteomes" id="UP000484988">
    <property type="component" value="Unassembled WGS sequence"/>
</dbReference>
<name>A0A6A0AYG6_9ACTN</name>